<evidence type="ECO:0000256" key="7">
    <source>
        <dbReference type="SAM" id="Phobius"/>
    </source>
</evidence>
<evidence type="ECO:0008006" key="10">
    <source>
        <dbReference type="Google" id="ProtNLM"/>
    </source>
</evidence>
<name>A0A9D3SBY1_9TELE</name>
<proteinExistence type="inferred from homology"/>
<evidence type="ECO:0000256" key="2">
    <source>
        <dbReference type="ARBA" id="ARBA00022448"/>
    </source>
</evidence>
<dbReference type="PANTHER" id="PTHR19432">
    <property type="entry name" value="SUGAR TRANSPORTER"/>
    <property type="match status" value="1"/>
</dbReference>
<feature type="transmembrane region" description="Helical" evidence="7">
    <location>
        <begin position="78"/>
        <end position="97"/>
    </location>
</feature>
<dbReference type="Pfam" id="PF07690">
    <property type="entry name" value="MFS_1"/>
    <property type="match status" value="1"/>
</dbReference>
<keyword evidence="5 7" id="KW-0472">Membrane</keyword>
<dbReference type="AlphaFoldDB" id="A0A9D3SBY1"/>
<feature type="transmembrane region" description="Helical" evidence="7">
    <location>
        <begin position="317"/>
        <end position="337"/>
    </location>
</feature>
<evidence type="ECO:0000256" key="6">
    <source>
        <dbReference type="ARBA" id="ARBA00038193"/>
    </source>
</evidence>
<organism evidence="8 9">
    <name type="scientific">Hemibagrus wyckioides</name>
    <dbReference type="NCBI Taxonomy" id="337641"/>
    <lineage>
        <taxon>Eukaryota</taxon>
        <taxon>Metazoa</taxon>
        <taxon>Chordata</taxon>
        <taxon>Craniata</taxon>
        <taxon>Vertebrata</taxon>
        <taxon>Euteleostomi</taxon>
        <taxon>Actinopterygii</taxon>
        <taxon>Neopterygii</taxon>
        <taxon>Teleostei</taxon>
        <taxon>Ostariophysi</taxon>
        <taxon>Siluriformes</taxon>
        <taxon>Bagridae</taxon>
        <taxon>Hemibagrus</taxon>
    </lineage>
</organism>
<feature type="transmembrane region" description="Helical" evidence="7">
    <location>
        <begin position="150"/>
        <end position="167"/>
    </location>
</feature>
<comment type="caution">
    <text evidence="8">The sequence shown here is derived from an EMBL/GenBank/DDBJ whole genome shotgun (WGS) entry which is preliminary data.</text>
</comment>
<feature type="transmembrane region" description="Helical" evidence="7">
    <location>
        <begin position="349"/>
        <end position="368"/>
    </location>
</feature>
<keyword evidence="3 7" id="KW-0812">Transmembrane</keyword>
<evidence type="ECO:0000313" key="9">
    <source>
        <dbReference type="Proteomes" id="UP000824219"/>
    </source>
</evidence>
<gene>
    <name evidence="8" type="ORF">KOW79_017320</name>
</gene>
<dbReference type="CDD" id="cd17313">
    <property type="entry name" value="MFS_SLC45_SUC"/>
    <property type="match status" value="1"/>
</dbReference>
<feature type="transmembrane region" description="Helical" evidence="7">
    <location>
        <begin position="109"/>
        <end position="129"/>
    </location>
</feature>
<comment type="subcellular location">
    <subcellularLocation>
        <location evidence="1">Membrane</location>
        <topology evidence="1">Multi-pass membrane protein</topology>
    </subcellularLocation>
</comment>
<dbReference type="OrthoDB" id="28755at2759"/>
<dbReference type="SUPFAM" id="SSF103473">
    <property type="entry name" value="MFS general substrate transporter"/>
    <property type="match status" value="1"/>
</dbReference>
<sequence length="539" mass="59085">MRKRILDLFLVNVLTCGLEICMATGTIYIPPLLLEAGVQERFMTMVLGVGPVLGLLFVPPLGSASDRCCSRYGRRRPFIWALCVGVLLGLVVIPRASQIASRVSEQRGLELLLLVLSICVLQFCGQACFTPLEALVSDLFPGEADSRQAFSVYSIMLSLGGCIGYLLPAVDWTGLGASSYLGGQEAFIYFLLTVIFLLCLMTTALISEEQTVKTVNESSRRSLSLYAVCCWPSGLFSRAQALKRAVVSLFTVMPRLWSFSSHVPRVISRLFVAELCSWMALMTFVLFYTDFMGEGLYDGVPSAKPGSPERLRYEEGVRMASLGLFLQCVTSVTFSILMERMVERVGARVLYLSSLGLLTFSTAVMTVSKSVVLVTAMAAMTGYTFCTLQILPYTLTCLYHADKQVFFSSSRPKLLSSRESLVESTHKQISGLYRETNGCLNGHAPTPSAVSPSINSHVSLYVDASSGSYQPQRGMCLDMAILDSAYLLSQVVPSLFMGSIVQLFSSVSVYMVCASVLSLLAVVFSSRIVFTRQEMEMLK</sequence>
<feature type="transmembrane region" description="Helical" evidence="7">
    <location>
        <begin position="266"/>
        <end position="288"/>
    </location>
</feature>
<keyword evidence="2" id="KW-0813">Transport</keyword>
<dbReference type="FunFam" id="1.20.1250.20:FF:000193">
    <property type="entry name" value="Solute carrier family 45 member 3"/>
    <property type="match status" value="1"/>
</dbReference>
<comment type="similarity">
    <text evidence="6">Belongs to the glycoside-pentoside-hexuronide (GPH) cation symporter transporter (TC 2.A.2) family.</text>
</comment>
<dbReference type="PANTHER" id="PTHR19432:SF37">
    <property type="entry name" value="SOLUTE CARRIER FAMILY 45 MEMBER 3"/>
    <property type="match status" value="1"/>
</dbReference>
<keyword evidence="4 7" id="KW-1133">Transmembrane helix</keyword>
<evidence type="ECO:0000256" key="3">
    <source>
        <dbReference type="ARBA" id="ARBA00022692"/>
    </source>
</evidence>
<accession>A0A9D3SBY1</accession>
<dbReference type="InterPro" id="IPR036259">
    <property type="entry name" value="MFS_trans_sf"/>
</dbReference>
<dbReference type="GO" id="GO:0016020">
    <property type="term" value="C:membrane"/>
    <property type="evidence" value="ECO:0007669"/>
    <property type="project" value="UniProtKB-SubCell"/>
</dbReference>
<reference evidence="8 9" key="1">
    <citation type="submission" date="2021-06" db="EMBL/GenBank/DDBJ databases">
        <title>Chromosome-level genome assembly of the red-tail catfish (Hemibagrus wyckioides).</title>
        <authorList>
            <person name="Shao F."/>
        </authorList>
    </citation>
    <scope>NUCLEOTIDE SEQUENCE [LARGE SCALE GENOMIC DNA]</scope>
    <source>
        <strain evidence="8">EC202008001</strain>
        <tissue evidence="8">Blood</tissue>
    </source>
</reference>
<dbReference type="GO" id="GO:0008506">
    <property type="term" value="F:sucrose:proton symporter activity"/>
    <property type="evidence" value="ECO:0007669"/>
    <property type="project" value="TreeGrafter"/>
</dbReference>
<feature type="transmembrane region" description="Helical" evidence="7">
    <location>
        <begin position="480"/>
        <end position="501"/>
    </location>
</feature>
<feature type="transmembrane region" description="Helical" evidence="7">
    <location>
        <begin position="507"/>
        <end position="530"/>
    </location>
</feature>
<keyword evidence="9" id="KW-1185">Reference proteome</keyword>
<protein>
    <recommendedName>
        <fullName evidence="10">Solute carrier family 45 member 3</fullName>
    </recommendedName>
</protein>
<dbReference type="EMBL" id="JAHKSW010000021">
    <property type="protein sequence ID" value="KAG7318846.1"/>
    <property type="molecule type" value="Genomic_DNA"/>
</dbReference>
<evidence type="ECO:0000256" key="5">
    <source>
        <dbReference type="ARBA" id="ARBA00023136"/>
    </source>
</evidence>
<evidence type="ECO:0000313" key="8">
    <source>
        <dbReference type="EMBL" id="KAG7318846.1"/>
    </source>
</evidence>
<dbReference type="InterPro" id="IPR011701">
    <property type="entry name" value="MFS"/>
</dbReference>
<dbReference type="Proteomes" id="UP000824219">
    <property type="component" value="Linkage Group LG21"/>
</dbReference>
<feature type="transmembrane region" description="Helical" evidence="7">
    <location>
        <begin position="9"/>
        <end position="29"/>
    </location>
</feature>
<feature type="transmembrane region" description="Helical" evidence="7">
    <location>
        <begin position="41"/>
        <end position="58"/>
    </location>
</feature>
<feature type="transmembrane region" description="Helical" evidence="7">
    <location>
        <begin position="187"/>
        <end position="206"/>
    </location>
</feature>
<feature type="transmembrane region" description="Helical" evidence="7">
    <location>
        <begin position="380"/>
        <end position="401"/>
    </location>
</feature>
<dbReference type="Gene3D" id="1.20.1250.20">
    <property type="entry name" value="MFS general substrate transporter like domains"/>
    <property type="match status" value="1"/>
</dbReference>
<evidence type="ECO:0000256" key="1">
    <source>
        <dbReference type="ARBA" id="ARBA00004141"/>
    </source>
</evidence>
<evidence type="ECO:0000256" key="4">
    <source>
        <dbReference type="ARBA" id="ARBA00022989"/>
    </source>
</evidence>